<dbReference type="GO" id="GO:0008033">
    <property type="term" value="P:tRNA processing"/>
    <property type="evidence" value="ECO:0007669"/>
    <property type="project" value="UniProtKB-KW"/>
</dbReference>
<dbReference type="InterPro" id="IPR006070">
    <property type="entry name" value="Sua5-like_dom"/>
</dbReference>
<dbReference type="GeneID" id="2844399"/>
<dbReference type="Pfam" id="PF03481">
    <property type="entry name" value="Sua5_C"/>
    <property type="match status" value="1"/>
</dbReference>
<accession>Q6L0H3</accession>
<accession>A0A8G2FVD4</accession>
<comment type="catalytic activity">
    <reaction evidence="12 13">
        <text>L-threonine + hydrogencarbonate + ATP = L-threonylcarbamoyladenylate + diphosphate + H2O</text>
        <dbReference type="Rhea" id="RHEA:36407"/>
        <dbReference type="ChEBI" id="CHEBI:15377"/>
        <dbReference type="ChEBI" id="CHEBI:17544"/>
        <dbReference type="ChEBI" id="CHEBI:30616"/>
        <dbReference type="ChEBI" id="CHEBI:33019"/>
        <dbReference type="ChEBI" id="CHEBI:57926"/>
        <dbReference type="ChEBI" id="CHEBI:73682"/>
        <dbReference type="EC" id="2.7.7.87"/>
    </reaction>
</comment>
<dbReference type="Proteomes" id="UP000000438">
    <property type="component" value="Chromosome"/>
</dbReference>
<evidence type="ECO:0000256" key="1">
    <source>
        <dbReference type="ARBA" id="ARBA00004496"/>
    </source>
</evidence>
<feature type="binding site" evidence="14">
    <location>
        <position position="116"/>
    </location>
    <ligand>
        <name>L-threonine</name>
        <dbReference type="ChEBI" id="CHEBI:57926"/>
    </ligand>
</feature>
<dbReference type="KEGG" id="pto:PTO0944"/>
<feature type="binding site" evidence="14">
    <location>
        <position position="146"/>
    </location>
    <ligand>
        <name>ATP</name>
        <dbReference type="ChEBI" id="CHEBI:30616"/>
    </ligand>
</feature>
<keyword evidence="9 13" id="KW-0547">Nucleotide-binding</keyword>
<dbReference type="InterPro" id="IPR010923">
    <property type="entry name" value="T(6)A37_SUA5"/>
</dbReference>
<reference evidence="16 18" key="1">
    <citation type="journal article" date="2004" name="Proc. Natl. Acad. Sci. U.S.A.">
        <title>Genome sequence of Picrophilus torridus and its implications for life around pH 0.</title>
        <authorList>
            <person name="Futterer O."/>
            <person name="Angelov A."/>
            <person name="Liesegang H."/>
            <person name="Gottschalk G."/>
            <person name="Schleper C."/>
            <person name="Schepers B."/>
            <person name="Dock C."/>
            <person name="Antranikian G."/>
            <person name="Liebl W."/>
        </authorList>
    </citation>
    <scope>NUCLEOTIDE SEQUENCE [LARGE SCALE GENOMIC DNA]</scope>
    <source>
        <strain evidence="18">ATCC 700027 / DSM 9790 / JCM 10055 / NBRC 100828</strain>
        <strain evidence="16">DSM 9790</strain>
    </source>
</reference>
<dbReference type="Gene3D" id="3.40.50.11030">
    <property type="entry name" value="Threonylcarbamoyl-AMP synthase, C-terminal domain"/>
    <property type="match status" value="1"/>
</dbReference>
<evidence type="ECO:0000256" key="3">
    <source>
        <dbReference type="ARBA" id="ARBA00012584"/>
    </source>
</evidence>
<evidence type="ECO:0000256" key="9">
    <source>
        <dbReference type="ARBA" id="ARBA00022741"/>
    </source>
</evidence>
<evidence type="ECO:0000256" key="12">
    <source>
        <dbReference type="ARBA" id="ARBA00048366"/>
    </source>
</evidence>
<dbReference type="Gene3D" id="3.90.870.10">
    <property type="entry name" value="DHBP synthase"/>
    <property type="match status" value="1"/>
</dbReference>
<feature type="binding site" evidence="14">
    <location>
        <position position="112"/>
    </location>
    <ligand>
        <name>ATP</name>
        <dbReference type="ChEBI" id="CHEBI:30616"/>
    </ligand>
</feature>
<dbReference type="PANTHER" id="PTHR17490:SF16">
    <property type="entry name" value="THREONYLCARBAMOYL-AMP SYNTHASE"/>
    <property type="match status" value="1"/>
</dbReference>
<evidence type="ECO:0000259" key="15">
    <source>
        <dbReference type="PROSITE" id="PS51163"/>
    </source>
</evidence>
<feature type="binding site" evidence="14">
    <location>
        <position position="176"/>
    </location>
    <ligand>
        <name>L-threonine</name>
        <dbReference type="ChEBI" id="CHEBI:57926"/>
    </ligand>
</feature>
<comment type="function">
    <text evidence="13">Required for the formation of a threonylcarbamoyl group on adenosine at position 37 (t(6)A37) in tRNAs that read codons beginning with adenine.</text>
</comment>
<keyword evidence="10 13" id="KW-0067">ATP-binding</keyword>
<dbReference type="OrthoDB" id="39992at2157"/>
<dbReference type="GO" id="GO:0005737">
    <property type="term" value="C:cytoplasm"/>
    <property type="evidence" value="ECO:0007669"/>
    <property type="project" value="UniProtKB-SubCell"/>
</dbReference>
<feature type="binding site" evidence="14">
    <location>
        <position position="58"/>
    </location>
    <ligand>
        <name>ATP</name>
        <dbReference type="ChEBI" id="CHEBI:30616"/>
    </ligand>
</feature>
<feature type="binding site" evidence="14">
    <location>
        <position position="138"/>
    </location>
    <ligand>
        <name>ATP</name>
        <dbReference type="ChEBI" id="CHEBI:30616"/>
    </ligand>
</feature>
<dbReference type="SUPFAM" id="SSF55821">
    <property type="entry name" value="YrdC/RibB"/>
    <property type="match status" value="1"/>
</dbReference>
<dbReference type="InParanoid" id="Q6L0H3"/>
<organism evidence="16 18">
    <name type="scientific">Picrophilus torridus (strain ATCC 700027 / DSM 9790 / JCM 10055 / NBRC 100828 / KAW 2/3)</name>
    <dbReference type="NCBI Taxonomy" id="1122961"/>
    <lineage>
        <taxon>Archaea</taxon>
        <taxon>Methanobacteriati</taxon>
        <taxon>Thermoplasmatota</taxon>
        <taxon>Thermoplasmata</taxon>
        <taxon>Thermoplasmatales</taxon>
        <taxon>Picrophilaceae</taxon>
        <taxon>Picrophilus</taxon>
    </lineage>
</organism>
<feature type="binding site" evidence="14">
    <location>
        <position position="31"/>
    </location>
    <ligand>
        <name>L-threonine</name>
        <dbReference type="ChEBI" id="CHEBI:57926"/>
    </ligand>
</feature>
<comment type="subcellular location">
    <subcellularLocation>
        <location evidence="1 13">Cytoplasm</location>
    </subcellularLocation>
</comment>
<dbReference type="PIRSF" id="PIRSF004930">
    <property type="entry name" value="Tln_factor_SUA5"/>
    <property type="match status" value="1"/>
</dbReference>
<evidence type="ECO:0000313" key="16">
    <source>
        <dbReference type="EMBL" id="AAT43529.1"/>
    </source>
</evidence>
<dbReference type="InterPro" id="IPR050156">
    <property type="entry name" value="TC-AMP_synthase_SUA5"/>
</dbReference>
<dbReference type="PATRIC" id="fig|263820.9.peg.982"/>
<dbReference type="AlphaFoldDB" id="Q6L0H3"/>
<evidence type="ECO:0000313" key="18">
    <source>
        <dbReference type="Proteomes" id="UP000000438"/>
    </source>
</evidence>
<dbReference type="FunCoup" id="Q6L0H3">
    <property type="interactions" value="59"/>
</dbReference>
<proteinExistence type="inferred from homology"/>
<feature type="binding site" evidence="14">
    <location>
        <position position="190"/>
    </location>
    <ligand>
        <name>ATP</name>
        <dbReference type="ChEBI" id="CHEBI:30616"/>
    </ligand>
</feature>
<dbReference type="PaxDb" id="263820-PTO0944"/>
<gene>
    <name evidence="16" type="ordered locus">PTO0944</name>
    <name evidence="17" type="ORF">SAMN02745355_0020</name>
</gene>
<dbReference type="GO" id="GO:0000049">
    <property type="term" value="F:tRNA binding"/>
    <property type="evidence" value="ECO:0007669"/>
    <property type="project" value="TreeGrafter"/>
</dbReference>
<evidence type="ECO:0000256" key="8">
    <source>
        <dbReference type="ARBA" id="ARBA00022695"/>
    </source>
</evidence>
<sequence length="337" mass="37262">MTLVLKPDDSGIKIAADIIRKGGTVVFPTETVYGLGANALSSEASAKIFRAKDRPADNPLIVTVSNFNMVKDVSYIDCKLLKIMEGVWPAPLTLLLKKKSIVPDIVTAGMDTVCVRFPKNEIALRLISEAGVPVAAPSANIATRPSIVDSKDAIDELDGRVDAIIDAGRVEYGVESTIIDATVEPYNLLRPGAFPVEEIERLFGKININPVARGYKESNIALTPGMKYRHYAPSKKLILIENIDDFRSFVSSDRARDFLALCSSENSKYVKYDKIILGRDAYEAAHNLFYDFRLLDRSDKQYGVIQAFPETGIGFGLMNRIRKASWKIIKDGEKIEI</sequence>
<dbReference type="PROSITE" id="PS51163">
    <property type="entry name" value="YRDC"/>
    <property type="match status" value="1"/>
</dbReference>
<dbReference type="GO" id="GO:0005524">
    <property type="term" value="F:ATP binding"/>
    <property type="evidence" value="ECO:0007669"/>
    <property type="project" value="UniProtKB-UniRule"/>
</dbReference>
<protein>
    <recommendedName>
        <fullName evidence="4 13">Threonylcarbamoyl-AMP synthase</fullName>
        <shortName evidence="13">TC-AMP synthase</shortName>
        <ecNumber evidence="3 13">2.7.7.87</ecNumber>
    </recommendedName>
    <alternativeName>
        <fullName evidence="11 13">L-threonylcarbamoyladenylate synthase</fullName>
    </alternativeName>
</protein>
<evidence type="ECO:0000256" key="2">
    <source>
        <dbReference type="ARBA" id="ARBA00007663"/>
    </source>
</evidence>
<reference evidence="16" key="2">
    <citation type="submission" date="2004-02" db="EMBL/GenBank/DDBJ databases">
        <authorList>
            <person name="Fuetterer O."/>
            <person name="Angelov A."/>
            <person name="Liesegang H."/>
            <person name="Gottschalk G."/>
            <person name="Schleper C."/>
            <person name="Schepers B."/>
            <person name="Dock C."/>
            <person name="Antranikian G."/>
            <person name="Liebl W."/>
        </authorList>
    </citation>
    <scope>NUCLEOTIDE SEQUENCE</scope>
    <source>
        <strain evidence="16">DSM 9790</strain>
    </source>
</reference>
<keyword evidence="7 13" id="KW-0819">tRNA processing</keyword>
<evidence type="ECO:0000256" key="11">
    <source>
        <dbReference type="ARBA" id="ARBA00029774"/>
    </source>
</evidence>
<reference evidence="17 19" key="3">
    <citation type="submission" date="2017-04" db="EMBL/GenBank/DDBJ databases">
        <authorList>
            <person name="Varghese N."/>
            <person name="Submissions S."/>
        </authorList>
    </citation>
    <scope>NUCLEOTIDE SEQUENCE [LARGE SCALE GENOMIC DNA]</scope>
    <source>
        <strain evidence="17 19">DSM 9789</strain>
    </source>
</reference>
<evidence type="ECO:0000256" key="13">
    <source>
        <dbReference type="PIRNR" id="PIRNR004930"/>
    </source>
</evidence>
<feature type="binding site" evidence="14">
    <location>
        <position position="231"/>
    </location>
    <ligand>
        <name>ATP</name>
        <dbReference type="ChEBI" id="CHEBI:30616"/>
    </ligand>
</feature>
<evidence type="ECO:0000256" key="5">
    <source>
        <dbReference type="ARBA" id="ARBA00022490"/>
    </source>
</evidence>
<name>Q6L0H3_PICTO</name>
<keyword evidence="8 13" id="KW-0548">Nucleotidyltransferase</keyword>
<dbReference type="InterPro" id="IPR038385">
    <property type="entry name" value="Sua5/YwlC_C"/>
</dbReference>
<dbReference type="eggNOG" id="arCOG01952">
    <property type="taxonomic scope" value="Archaea"/>
</dbReference>
<feature type="binding site" evidence="14">
    <location>
        <position position="136"/>
    </location>
    <ligand>
        <name>L-threonine</name>
        <dbReference type="ChEBI" id="CHEBI:57926"/>
    </ligand>
</feature>
<dbReference type="GO" id="GO:0061710">
    <property type="term" value="F:L-threonylcarbamoyladenylate synthase"/>
    <property type="evidence" value="ECO:0007669"/>
    <property type="project" value="UniProtKB-EC"/>
</dbReference>
<dbReference type="RefSeq" id="WP_011177745.1">
    <property type="nucleotide sequence ID" value="NC_005877.1"/>
</dbReference>
<comment type="similarity">
    <text evidence="2 13">Belongs to the SUA5 family.</text>
</comment>
<keyword evidence="19" id="KW-1185">Reference proteome</keyword>
<evidence type="ECO:0000313" key="17">
    <source>
        <dbReference type="EMBL" id="SMD30159.1"/>
    </source>
</evidence>
<dbReference type="PANTHER" id="PTHR17490">
    <property type="entry name" value="SUA5"/>
    <property type="match status" value="1"/>
</dbReference>
<dbReference type="STRING" id="263820.PTO0944"/>
<feature type="binding site" evidence="14">
    <location>
        <position position="54"/>
    </location>
    <ligand>
        <name>ATP</name>
        <dbReference type="ChEBI" id="CHEBI:30616"/>
    </ligand>
</feature>
<dbReference type="EMBL" id="FWYE01000001">
    <property type="protein sequence ID" value="SMD30159.1"/>
    <property type="molecule type" value="Genomic_DNA"/>
</dbReference>
<evidence type="ECO:0000256" key="7">
    <source>
        <dbReference type="ARBA" id="ARBA00022694"/>
    </source>
</evidence>
<dbReference type="InterPro" id="IPR017945">
    <property type="entry name" value="DHBP_synth_RibB-like_a/b_dom"/>
</dbReference>
<evidence type="ECO:0000256" key="4">
    <source>
        <dbReference type="ARBA" id="ARBA00015492"/>
    </source>
</evidence>
<dbReference type="InterPro" id="IPR005145">
    <property type="entry name" value="Sua5_C"/>
</dbReference>
<dbReference type="EC" id="2.7.7.87" evidence="3 13"/>
<dbReference type="GO" id="GO:0003725">
    <property type="term" value="F:double-stranded RNA binding"/>
    <property type="evidence" value="ECO:0007669"/>
    <property type="project" value="UniProtKB-UniRule"/>
</dbReference>
<dbReference type="GO" id="GO:0006450">
    <property type="term" value="P:regulation of translational fidelity"/>
    <property type="evidence" value="ECO:0007669"/>
    <property type="project" value="TreeGrafter"/>
</dbReference>
<keyword evidence="5 13" id="KW-0963">Cytoplasm</keyword>
<dbReference type="NCBIfam" id="TIGR00057">
    <property type="entry name" value="L-threonylcarbamoyladenylate synthase"/>
    <property type="match status" value="1"/>
</dbReference>
<evidence type="ECO:0000313" key="19">
    <source>
        <dbReference type="Proteomes" id="UP000192315"/>
    </source>
</evidence>
<evidence type="ECO:0000256" key="10">
    <source>
        <dbReference type="ARBA" id="ARBA00022840"/>
    </source>
</evidence>
<evidence type="ECO:0000256" key="6">
    <source>
        <dbReference type="ARBA" id="ARBA00022679"/>
    </source>
</evidence>
<dbReference type="Pfam" id="PF01300">
    <property type="entry name" value="Sua5_yciO_yrdC"/>
    <property type="match status" value="1"/>
</dbReference>
<dbReference type="Proteomes" id="UP000192315">
    <property type="component" value="Unassembled WGS sequence"/>
</dbReference>
<feature type="domain" description="YrdC-like" evidence="15">
    <location>
        <begin position="9"/>
        <end position="194"/>
    </location>
</feature>
<dbReference type="EMBL" id="AE017261">
    <property type="protein sequence ID" value="AAT43529.1"/>
    <property type="molecule type" value="Genomic_DNA"/>
</dbReference>
<evidence type="ECO:0000256" key="14">
    <source>
        <dbReference type="PIRSR" id="PIRSR004930-1"/>
    </source>
</evidence>
<keyword evidence="6 13" id="KW-0808">Transferase</keyword>
<dbReference type="HOGENOM" id="CLU_031397_0_1_2"/>